<name>A0A1F5H4T8_9BACT</name>
<sequence>MILKNIFACRTLQAHVNIKYNAEGFWPSEVYGILNFFGRPKKMITDLGQFANLLEKSRSFLTKQPEEYEVSLRV</sequence>
<evidence type="ECO:0000313" key="1">
    <source>
        <dbReference type="EMBL" id="OGD99065.1"/>
    </source>
</evidence>
<protein>
    <submittedName>
        <fullName evidence="1">Uncharacterized protein</fullName>
    </submittedName>
</protein>
<accession>A0A1F5H4T8</accession>
<comment type="caution">
    <text evidence="1">The sequence shown here is derived from an EMBL/GenBank/DDBJ whole genome shotgun (WGS) entry which is preliminary data.</text>
</comment>
<gene>
    <name evidence="1" type="ORF">A2W45_00255</name>
</gene>
<dbReference type="AlphaFoldDB" id="A0A1F5H4T8"/>
<dbReference type="EMBL" id="MFBH01000035">
    <property type="protein sequence ID" value="OGD99065.1"/>
    <property type="molecule type" value="Genomic_DNA"/>
</dbReference>
<organism evidence="1 2">
    <name type="scientific">Candidatus Curtissbacteria bacterium RIFCSPHIGHO2_12_41_11</name>
    <dbReference type="NCBI Taxonomy" id="1797718"/>
    <lineage>
        <taxon>Bacteria</taxon>
        <taxon>Candidatus Curtissiibacteriota</taxon>
    </lineage>
</organism>
<dbReference type="Proteomes" id="UP000178393">
    <property type="component" value="Unassembled WGS sequence"/>
</dbReference>
<reference evidence="1 2" key="1">
    <citation type="journal article" date="2016" name="Nat. Commun.">
        <title>Thousands of microbial genomes shed light on interconnected biogeochemical processes in an aquifer system.</title>
        <authorList>
            <person name="Anantharaman K."/>
            <person name="Brown C.T."/>
            <person name="Hug L.A."/>
            <person name="Sharon I."/>
            <person name="Castelle C.J."/>
            <person name="Probst A.J."/>
            <person name="Thomas B.C."/>
            <person name="Singh A."/>
            <person name="Wilkins M.J."/>
            <person name="Karaoz U."/>
            <person name="Brodie E.L."/>
            <person name="Williams K.H."/>
            <person name="Hubbard S.S."/>
            <person name="Banfield J.F."/>
        </authorList>
    </citation>
    <scope>NUCLEOTIDE SEQUENCE [LARGE SCALE GENOMIC DNA]</scope>
</reference>
<evidence type="ECO:0000313" key="2">
    <source>
        <dbReference type="Proteomes" id="UP000178393"/>
    </source>
</evidence>
<proteinExistence type="predicted"/>